<evidence type="ECO:0000313" key="1">
    <source>
        <dbReference type="EMBL" id="CAE07456.1"/>
    </source>
</evidence>
<dbReference type="AlphaFoldDB" id="Q7U7P0"/>
<dbReference type="Pfam" id="PF11209">
    <property type="entry name" value="LmeA"/>
    <property type="match status" value="1"/>
</dbReference>
<dbReference type="STRING" id="84588.SYNW0941"/>
<dbReference type="KEGG" id="syw:SYNW0941"/>
<reference evidence="1 2" key="1">
    <citation type="journal article" date="2003" name="Nature">
        <title>The genome of a motile marine Synechococcus.</title>
        <authorList>
            <person name="Palenik B."/>
            <person name="Brahamsha B."/>
            <person name="Larimer F."/>
            <person name="Land M."/>
            <person name="Hauser L."/>
            <person name="Chain P."/>
            <person name="Lamerdin J."/>
            <person name="Regala W."/>
            <person name="Allen E.A."/>
            <person name="McCarren J."/>
            <person name="Paulsen I."/>
            <person name="Dufresne A."/>
            <person name="Partensky F."/>
            <person name="Webb E."/>
            <person name="Waterbury J."/>
        </authorList>
    </citation>
    <scope>NUCLEOTIDE SEQUENCE [LARGE SCALE GENOMIC DNA]</scope>
    <source>
        <strain evidence="1 2">WH8102</strain>
    </source>
</reference>
<keyword evidence="2" id="KW-1185">Reference proteome</keyword>
<name>Q7U7P0_PARMW</name>
<dbReference type="InterPro" id="IPR021373">
    <property type="entry name" value="DUF2993"/>
</dbReference>
<accession>Q7U7P0</accession>
<dbReference type="Proteomes" id="UP000001422">
    <property type="component" value="Chromosome"/>
</dbReference>
<dbReference type="HOGENOM" id="CLU_1331361_0_0_3"/>
<evidence type="ECO:0000313" key="2">
    <source>
        <dbReference type="Proteomes" id="UP000001422"/>
    </source>
</evidence>
<protein>
    <submittedName>
        <fullName evidence="1">Conserved hypothetical</fullName>
    </submittedName>
</protein>
<gene>
    <name evidence="1" type="ordered locus">SYNW0941</name>
</gene>
<sequence length="207" mass="22468">MSDPLLQLISTGLGLWIRSRCDQVGDLDLTLQGSSLGLMRGRLQGAVLSARDVRFEGLPLHHAEISSGPIQLDLTWLRPGRMLALKDPFQVKGTVSMPGQPLGDALLSERWRELGDWIAEQLMGLKPLGQLRIENDELELVASVAAQRDPIRKRFRLRAEAGTVVLSASDSPETRAVLPMDPAITITDATLGAGLLTLQGHAIVTPE</sequence>
<proteinExistence type="predicted"/>
<dbReference type="RefSeq" id="WP_011127806.1">
    <property type="nucleotide sequence ID" value="NC_005070.1"/>
</dbReference>
<dbReference type="EMBL" id="BX569691">
    <property type="protein sequence ID" value="CAE07456.1"/>
    <property type="molecule type" value="Genomic_DNA"/>
</dbReference>
<dbReference type="eggNOG" id="ENOG5032DV5">
    <property type="taxonomic scope" value="Bacteria"/>
</dbReference>
<organism evidence="1 2">
    <name type="scientific">Parasynechococcus marenigrum (strain WH8102)</name>
    <dbReference type="NCBI Taxonomy" id="84588"/>
    <lineage>
        <taxon>Bacteria</taxon>
        <taxon>Bacillati</taxon>
        <taxon>Cyanobacteriota</taxon>
        <taxon>Cyanophyceae</taxon>
        <taxon>Synechococcales</taxon>
        <taxon>Prochlorococcaceae</taxon>
        <taxon>Parasynechococcus</taxon>
        <taxon>Parasynechococcus marenigrum</taxon>
    </lineage>
</organism>